<comment type="caution">
    <text evidence="1">The sequence shown here is derived from an EMBL/GenBank/DDBJ whole genome shotgun (WGS) entry which is preliminary data.</text>
</comment>
<proteinExistence type="predicted"/>
<protein>
    <submittedName>
        <fullName evidence="1">Uncharacterized protein</fullName>
    </submittedName>
</protein>
<reference evidence="1 2" key="1">
    <citation type="submission" date="2014-11" db="EMBL/GenBank/DDBJ databases">
        <title>Genetic blueprint of the zoonotic pathogen Toxocara canis.</title>
        <authorList>
            <person name="Zhu X.-Q."/>
            <person name="Korhonen P.K."/>
            <person name="Cai H."/>
            <person name="Young N.D."/>
            <person name="Nejsum P."/>
            <person name="von Samson-Himmelstjerna G."/>
            <person name="Boag P.R."/>
            <person name="Tan P."/>
            <person name="Li Q."/>
            <person name="Min J."/>
            <person name="Yang Y."/>
            <person name="Wang X."/>
            <person name="Fang X."/>
            <person name="Hall R.S."/>
            <person name="Hofmann A."/>
            <person name="Sternberg P.W."/>
            <person name="Jex A.R."/>
            <person name="Gasser R.B."/>
        </authorList>
    </citation>
    <scope>NUCLEOTIDE SEQUENCE [LARGE SCALE GENOMIC DNA]</scope>
    <source>
        <strain evidence="1">PN_DK_2014</strain>
    </source>
</reference>
<keyword evidence="2" id="KW-1185">Reference proteome</keyword>
<evidence type="ECO:0000313" key="1">
    <source>
        <dbReference type="EMBL" id="KHN79834.1"/>
    </source>
</evidence>
<name>A0A0B2VEF1_TOXCA</name>
<dbReference type="Proteomes" id="UP000031036">
    <property type="component" value="Unassembled WGS sequence"/>
</dbReference>
<organism evidence="1 2">
    <name type="scientific">Toxocara canis</name>
    <name type="common">Canine roundworm</name>
    <dbReference type="NCBI Taxonomy" id="6265"/>
    <lineage>
        <taxon>Eukaryota</taxon>
        <taxon>Metazoa</taxon>
        <taxon>Ecdysozoa</taxon>
        <taxon>Nematoda</taxon>
        <taxon>Chromadorea</taxon>
        <taxon>Rhabditida</taxon>
        <taxon>Spirurina</taxon>
        <taxon>Ascaridomorpha</taxon>
        <taxon>Ascaridoidea</taxon>
        <taxon>Toxocaridae</taxon>
        <taxon>Toxocara</taxon>
    </lineage>
</organism>
<dbReference type="EMBL" id="JPKZ01001844">
    <property type="protein sequence ID" value="KHN79834.1"/>
    <property type="molecule type" value="Genomic_DNA"/>
</dbReference>
<evidence type="ECO:0000313" key="2">
    <source>
        <dbReference type="Proteomes" id="UP000031036"/>
    </source>
</evidence>
<sequence>MLSAANMQNRWRARSPPSLAAELLAPHLYSGMGTFFASGLDPYIFLHDAFEFNPFLSFSDAPQVSLSPYSIQRSFHARSSCTELYGTFELGK</sequence>
<dbReference type="AlphaFoldDB" id="A0A0B2VEF1"/>
<accession>A0A0B2VEF1</accession>
<gene>
    <name evidence="1" type="ORF">Tcan_07583</name>
</gene>